<protein>
    <submittedName>
        <fullName evidence="1">Uncharacterized protein</fullName>
    </submittedName>
</protein>
<accession>L7LFR1</accession>
<sequence length="181" mass="19925">MLDELEAQARSMYAAGDYSQALAEFSVLREVRARREGPYSVKYLRALHDSVRCMRPLKLWQDTDRLCRELHGKYLRTLGRAEAATVDVAKHWAWALLHLDAIAGAVELYVRTADALWDSDESSARRLLGIAAVHSDVADPLTDLSLTHTTELAEALDHLSVLLDDASGAAPPIDFDGATPG</sequence>
<reference evidence="1 2" key="1">
    <citation type="submission" date="2012-12" db="EMBL/GenBank/DDBJ databases">
        <title>Whole genome shotgun sequence of Gordonia hirsuta NBRC 16056.</title>
        <authorList>
            <person name="Isaki-Nakamura S."/>
            <person name="Hosoyama A."/>
            <person name="Tsuchikane K."/>
            <person name="Katsumata H."/>
            <person name="Baba S."/>
            <person name="Yamazaki S."/>
            <person name="Fujita N."/>
        </authorList>
    </citation>
    <scope>NUCLEOTIDE SEQUENCE [LARGE SCALE GENOMIC DNA]</scope>
    <source>
        <strain evidence="1 2">NBRC 16056</strain>
    </source>
</reference>
<evidence type="ECO:0000313" key="1">
    <source>
        <dbReference type="EMBL" id="GAC58917.1"/>
    </source>
</evidence>
<keyword evidence="2" id="KW-1185">Reference proteome</keyword>
<evidence type="ECO:0000313" key="2">
    <source>
        <dbReference type="Proteomes" id="UP000053405"/>
    </source>
</evidence>
<dbReference type="EMBL" id="BANT01000059">
    <property type="protein sequence ID" value="GAC58917.1"/>
    <property type="molecule type" value="Genomic_DNA"/>
</dbReference>
<gene>
    <name evidence="1" type="ORF">GOHSU_59_00100</name>
</gene>
<comment type="caution">
    <text evidence="1">The sequence shown here is derived from an EMBL/GenBank/DDBJ whole genome shotgun (WGS) entry which is preliminary data.</text>
</comment>
<dbReference type="eggNOG" id="ENOG5033XGH">
    <property type="taxonomic scope" value="Bacteria"/>
</dbReference>
<dbReference type="Proteomes" id="UP000053405">
    <property type="component" value="Unassembled WGS sequence"/>
</dbReference>
<dbReference type="AlphaFoldDB" id="L7LFR1"/>
<proteinExistence type="predicted"/>
<dbReference type="STRING" id="1121927.GOHSU_59_00100"/>
<organism evidence="1 2">
    <name type="scientific">Gordonia hirsuta DSM 44140 = NBRC 16056</name>
    <dbReference type="NCBI Taxonomy" id="1121927"/>
    <lineage>
        <taxon>Bacteria</taxon>
        <taxon>Bacillati</taxon>
        <taxon>Actinomycetota</taxon>
        <taxon>Actinomycetes</taxon>
        <taxon>Mycobacteriales</taxon>
        <taxon>Gordoniaceae</taxon>
        <taxon>Gordonia</taxon>
    </lineage>
</organism>
<dbReference type="RefSeq" id="WP_005943916.1">
    <property type="nucleotide sequence ID" value="NZ_ATVK01000030.1"/>
</dbReference>
<name>L7LFR1_9ACTN</name>